<dbReference type="Pfam" id="PF00355">
    <property type="entry name" value="Rieske"/>
    <property type="match status" value="1"/>
</dbReference>
<evidence type="ECO:0000259" key="7">
    <source>
        <dbReference type="PROSITE" id="PS51296"/>
    </source>
</evidence>
<name>A0A382FEH6_9ZZZZ</name>
<dbReference type="GO" id="GO:0005506">
    <property type="term" value="F:iron ion binding"/>
    <property type="evidence" value="ECO:0007669"/>
    <property type="project" value="InterPro"/>
</dbReference>
<dbReference type="Pfam" id="PF19301">
    <property type="entry name" value="LigXa_C"/>
    <property type="match status" value="2"/>
</dbReference>
<feature type="non-terminal residue" evidence="8">
    <location>
        <position position="443"/>
    </location>
</feature>
<evidence type="ECO:0000256" key="4">
    <source>
        <dbReference type="ARBA" id="ARBA00023004"/>
    </source>
</evidence>
<dbReference type="Gene3D" id="2.102.10.10">
    <property type="entry name" value="Rieske [2Fe-2S] iron-sulphur domain"/>
    <property type="match status" value="1"/>
</dbReference>
<keyword evidence="3" id="KW-0560">Oxidoreductase</keyword>
<organism evidence="8">
    <name type="scientific">marine metagenome</name>
    <dbReference type="NCBI Taxonomy" id="408172"/>
    <lineage>
        <taxon>unclassified sequences</taxon>
        <taxon>metagenomes</taxon>
        <taxon>ecological metagenomes</taxon>
    </lineage>
</organism>
<gene>
    <name evidence="8" type="ORF">METZ01_LOCUS213578</name>
</gene>
<evidence type="ECO:0000256" key="1">
    <source>
        <dbReference type="ARBA" id="ARBA00022714"/>
    </source>
</evidence>
<accession>A0A382FEH6</accession>
<dbReference type="PROSITE" id="PS51296">
    <property type="entry name" value="RIESKE"/>
    <property type="match status" value="1"/>
</dbReference>
<dbReference type="CDD" id="cd03479">
    <property type="entry name" value="Rieske_RO_Alpha_PhDO_like"/>
    <property type="match status" value="1"/>
</dbReference>
<reference evidence="8" key="1">
    <citation type="submission" date="2018-05" db="EMBL/GenBank/DDBJ databases">
        <authorList>
            <person name="Lanie J.A."/>
            <person name="Ng W.-L."/>
            <person name="Kazmierczak K.M."/>
            <person name="Andrzejewski T.M."/>
            <person name="Davidsen T.M."/>
            <person name="Wayne K.J."/>
            <person name="Tettelin H."/>
            <person name="Glass J.I."/>
            <person name="Rusch D."/>
            <person name="Podicherti R."/>
            <person name="Tsui H.-C.T."/>
            <person name="Winkler M.E."/>
        </authorList>
    </citation>
    <scope>NUCLEOTIDE SEQUENCE</scope>
</reference>
<keyword evidence="2" id="KW-0479">Metal-binding</keyword>
<evidence type="ECO:0000313" key="8">
    <source>
        <dbReference type="EMBL" id="SVB60724.1"/>
    </source>
</evidence>
<dbReference type="PANTHER" id="PTHR21266:SF59">
    <property type="entry name" value="BLR4922 PROTEIN"/>
    <property type="match status" value="1"/>
</dbReference>
<dbReference type="PANTHER" id="PTHR21266">
    <property type="entry name" value="IRON-SULFUR DOMAIN CONTAINING PROTEIN"/>
    <property type="match status" value="1"/>
</dbReference>
<keyword evidence="1" id="KW-0001">2Fe-2S</keyword>
<feature type="region of interest" description="Disordered" evidence="6">
    <location>
        <begin position="214"/>
        <end position="235"/>
    </location>
</feature>
<dbReference type="SUPFAM" id="SSF50022">
    <property type="entry name" value="ISP domain"/>
    <property type="match status" value="1"/>
</dbReference>
<dbReference type="GO" id="GO:0016491">
    <property type="term" value="F:oxidoreductase activity"/>
    <property type="evidence" value="ECO:0007669"/>
    <property type="project" value="UniProtKB-KW"/>
</dbReference>
<feature type="non-terminal residue" evidence="8">
    <location>
        <position position="1"/>
    </location>
</feature>
<dbReference type="InterPro" id="IPR036922">
    <property type="entry name" value="Rieske_2Fe-2S_sf"/>
</dbReference>
<dbReference type="EMBL" id="UINC01049219">
    <property type="protein sequence ID" value="SVB60724.1"/>
    <property type="molecule type" value="Genomic_DNA"/>
</dbReference>
<dbReference type="SUPFAM" id="SSF55961">
    <property type="entry name" value="Bet v1-like"/>
    <property type="match status" value="1"/>
</dbReference>
<dbReference type="InterPro" id="IPR017941">
    <property type="entry name" value="Rieske_2Fe-2S"/>
</dbReference>
<evidence type="ECO:0000256" key="2">
    <source>
        <dbReference type="ARBA" id="ARBA00022723"/>
    </source>
</evidence>
<feature type="domain" description="Rieske" evidence="7">
    <location>
        <begin position="27"/>
        <end position="134"/>
    </location>
</feature>
<dbReference type="InterPro" id="IPR050584">
    <property type="entry name" value="Cholesterol_7-desaturase"/>
</dbReference>
<sequence>MLTKEDNELLTNVEKGSPMGEVFRRFWIPALLAEELSGPDCAPVEITLLGENLVAFRDTDGRVGLMDKYCPHRGAPMFYGRNEECGLRCVYHGWKFDVDGNCTDIPNAPEGDSFKEKIHITSYPCVEAGSLIWTYMGPAESKPPFPEFEWCKTPEDHRYVSKFLMECNYLQAMEGDYDPGHGPFLHTVLDGGMIQGPQFNVQGQVSIGGLPPRTRSTPADEPFPKAVGSRRQTEADKDFWGTVEDSDSGLLFVSRFEREDGSKVATVAPWMLPIFPTAGTTAGPNTYSTNIRVPIDNHRLMFYRMRWSYDPIPKAEVESYKTDGWFFPELIPGTFQPVKNIHNHYQIDRNMQKYFNYSGLSCFPLQDISMMEDQWGSLADRTQEHLTSSDFRIIAVRRRLLKLARNMAEGGEPEEPWRPRAYSYHIARVTTQDGTLEEAVTKA</sequence>
<dbReference type="InterPro" id="IPR015881">
    <property type="entry name" value="ARHD_Rieske_2Fe_2S"/>
</dbReference>
<keyword evidence="4" id="KW-0408">Iron</keyword>
<dbReference type="Gene3D" id="3.90.380.10">
    <property type="entry name" value="Naphthalene 1,2-dioxygenase Alpha Subunit, Chain A, domain 1"/>
    <property type="match status" value="1"/>
</dbReference>
<evidence type="ECO:0000256" key="3">
    <source>
        <dbReference type="ARBA" id="ARBA00023002"/>
    </source>
</evidence>
<dbReference type="PROSITE" id="PS00570">
    <property type="entry name" value="RING_HYDROXYL_ALPHA"/>
    <property type="match status" value="1"/>
</dbReference>
<dbReference type="InterPro" id="IPR045623">
    <property type="entry name" value="LigXa_C"/>
</dbReference>
<dbReference type="GO" id="GO:0051537">
    <property type="term" value="F:2 iron, 2 sulfur cluster binding"/>
    <property type="evidence" value="ECO:0007669"/>
    <property type="project" value="UniProtKB-KW"/>
</dbReference>
<evidence type="ECO:0000256" key="5">
    <source>
        <dbReference type="ARBA" id="ARBA00023014"/>
    </source>
</evidence>
<keyword evidence="5" id="KW-0411">Iron-sulfur</keyword>
<protein>
    <recommendedName>
        <fullName evidence="7">Rieske domain-containing protein</fullName>
    </recommendedName>
</protein>
<proteinExistence type="predicted"/>
<dbReference type="AlphaFoldDB" id="A0A382FEH6"/>
<evidence type="ECO:0000256" key="6">
    <source>
        <dbReference type="SAM" id="MobiDB-lite"/>
    </source>
</evidence>